<comment type="caution">
    <text evidence="3">The sequence shown here is derived from an EMBL/GenBank/DDBJ whole genome shotgun (WGS) entry which is preliminary data.</text>
</comment>
<accession>I0LDD7</accession>
<dbReference type="GO" id="GO:0004519">
    <property type="term" value="F:endonuclease activity"/>
    <property type="evidence" value="ECO:0007669"/>
    <property type="project" value="InterPro"/>
</dbReference>
<feature type="region of interest" description="Disordered" evidence="1">
    <location>
        <begin position="16"/>
        <end position="66"/>
    </location>
</feature>
<dbReference type="Pfam" id="PF14436">
    <property type="entry name" value="EndoU_bacteria"/>
    <property type="match status" value="1"/>
</dbReference>
<protein>
    <recommendedName>
        <fullName evidence="2">Bacterial EndoU nuclease domain-containing protein</fullName>
    </recommendedName>
</protein>
<name>I0LDD7_9ACTN</name>
<dbReference type="InterPro" id="IPR029501">
    <property type="entry name" value="EndoU_bac"/>
</dbReference>
<feature type="compositionally biased region" description="Basic and acidic residues" evidence="1">
    <location>
        <begin position="90"/>
        <end position="99"/>
    </location>
</feature>
<sequence length="167" mass="18742">MGKRARGKFIRSALSHLRKQKARARRGQRTDGMTPERLRHTLLGERDGRTSGWHHRPGGIDPPGAKLIKVTKRDDRTGVYNGKVAMQNRRNGEWQEKRGGSTFFPDHWTPQDVDNAVTRGFNSPDVVKDPETGRWSGKYDGVHLKGFYDPETGTLSHGYPTLPGGTP</sequence>
<gene>
    <name evidence="3" type="ORF">MILUP08_30119</name>
</gene>
<dbReference type="EMBL" id="CAIE01000045">
    <property type="protein sequence ID" value="CCH21834.1"/>
    <property type="molecule type" value="Genomic_DNA"/>
</dbReference>
<keyword evidence="4" id="KW-1185">Reference proteome</keyword>
<feature type="domain" description="Bacterial EndoU nuclease" evidence="2">
    <location>
        <begin position="38"/>
        <end position="161"/>
    </location>
</feature>
<dbReference type="eggNOG" id="ENOG5030JQY">
    <property type="taxonomic scope" value="Bacteria"/>
</dbReference>
<organism evidence="3 4">
    <name type="scientific">Micromonospora lupini str. Lupac 08</name>
    <dbReference type="NCBI Taxonomy" id="1150864"/>
    <lineage>
        <taxon>Bacteria</taxon>
        <taxon>Bacillati</taxon>
        <taxon>Actinomycetota</taxon>
        <taxon>Actinomycetes</taxon>
        <taxon>Micromonosporales</taxon>
        <taxon>Micromonosporaceae</taxon>
        <taxon>Micromonospora</taxon>
    </lineage>
</organism>
<evidence type="ECO:0000259" key="2">
    <source>
        <dbReference type="Pfam" id="PF14436"/>
    </source>
</evidence>
<reference evidence="4" key="1">
    <citation type="journal article" date="2012" name="J. Bacteriol.">
        <title>Genome Sequence of Micromonospora lupini Lupac 08, Isolated from Root Nodules of Lupinus angustifolius.</title>
        <authorList>
            <person name="Alonso-Vega P."/>
            <person name="Normand P."/>
            <person name="Bacigalupe R."/>
            <person name="Pujic P."/>
            <person name="Lajus A."/>
            <person name="Vallenet D."/>
            <person name="Carro L."/>
            <person name="Coll P."/>
            <person name="Trujillo M.E."/>
        </authorList>
    </citation>
    <scope>NUCLEOTIDE SEQUENCE [LARGE SCALE GENOMIC DNA]</scope>
    <source>
        <strain evidence="4">Lupac 08</strain>
    </source>
</reference>
<evidence type="ECO:0000313" key="3">
    <source>
        <dbReference type="EMBL" id="CCH21834.1"/>
    </source>
</evidence>
<proteinExistence type="predicted"/>
<feature type="compositionally biased region" description="Basic and acidic residues" evidence="1">
    <location>
        <begin position="34"/>
        <end position="49"/>
    </location>
</feature>
<feature type="compositionally biased region" description="Basic residues" evidence="1">
    <location>
        <begin position="16"/>
        <end position="27"/>
    </location>
</feature>
<dbReference type="AlphaFoldDB" id="I0LDD7"/>
<feature type="region of interest" description="Disordered" evidence="1">
    <location>
        <begin position="89"/>
        <end position="108"/>
    </location>
</feature>
<dbReference type="Proteomes" id="UP000003448">
    <property type="component" value="Unassembled WGS sequence"/>
</dbReference>
<dbReference type="OrthoDB" id="9809490at2"/>
<dbReference type="STRING" id="1150864.MILUP08_30119"/>
<evidence type="ECO:0000256" key="1">
    <source>
        <dbReference type="SAM" id="MobiDB-lite"/>
    </source>
</evidence>
<evidence type="ECO:0000313" key="4">
    <source>
        <dbReference type="Proteomes" id="UP000003448"/>
    </source>
</evidence>